<comment type="similarity">
    <text evidence="18">Belongs to the protein kinase superfamily. Ser/Thr protein kinase family.</text>
</comment>
<dbReference type="InterPro" id="IPR051343">
    <property type="entry name" value="G-type_lectin_kinases/EP1-like"/>
</dbReference>
<dbReference type="FunFam" id="1.10.510.10:FF:000237">
    <property type="entry name" value="G-type lectin S-receptor-like serine/threonine-protein kinase"/>
    <property type="match status" value="1"/>
</dbReference>
<dbReference type="InterPro" id="IPR024171">
    <property type="entry name" value="SRK-like_kinase"/>
</dbReference>
<feature type="chain" id="PRO_5043607691" description="Receptor-like serine/threonine-protein kinase" evidence="21">
    <location>
        <begin position="26"/>
        <end position="814"/>
    </location>
</feature>
<dbReference type="Pfam" id="PF01453">
    <property type="entry name" value="B_lectin"/>
    <property type="match status" value="1"/>
</dbReference>
<dbReference type="PIRSF" id="PIRSF000641">
    <property type="entry name" value="SRK"/>
    <property type="match status" value="1"/>
</dbReference>
<dbReference type="SMART" id="SM00220">
    <property type="entry name" value="S_TKc"/>
    <property type="match status" value="1"/>
</dbReference>
<keyword evidence="2 18" id="KW-0723">Serine/threonine-protein kinase</keyword>
<evidence type="ECO:0000256" key="19">
    <source>
        <dbReference type="PROSITE-ProRule" id="PRU10141"/>
    </source>
</evidence>
<evidence type="ECO:0000259" key="22">
    <source>
        <dbReference type="PROSITE" id="PS50011"/>
    </source>
</evidence>
<dbReference type="InterPro" id="IPR000719">
    <property type="entry name" value="Prot_kinase_dom"/>
</dbReference>
<dbReference type="FunFam" id="3.30.200.20:FF:000059">
    <property type="entry name" value="S-receptor-like serine/threonine-protein kinase"/>
    <property type="match status" value="1"/>
</dbReference>
<dbReference type="InterPro" id="IPR036426">
    <property type="entry name" value="Bulb-type_lectin_dom_sf"/>
</dbReference>
<comment type="subcellular location">
    <subcellularLocation>
        <location evidence="1">Membrane</location>
        <topology evidence="1">Single-pass type I membrane protein</topology>
    </subcellularLocation>
</comment>
<dbReference type="AlphaFoldDB" id="A0AAV5LN33"/>
<gene>
    <name evidence="24" type="ORF">SLEP1_g46689</name>
</gene>
<accession>A0AAV5LN33</accession>
<evidence type="ECO:0000256" key="1">
    <source>
        <dbReference type="ARBA" id="ARBA00004479"/>
    </source>
</evidence>
<dbReference type="CDD" id="cd14066">
    <property type="entry name" value="STKc_IRAK"/>
    <property type="match status" value="1"/>
</dbReference>
<keyword evidence="9 18" id="KW-0418">Kinase</keyword>
<keyword evidence="10 18" id="KW-0067">ATP-binding</keyword>
<dbReference type="SMART" id="SM00108">
    <property type="entry name" value="B_lectin"/>
    <property type="match status" value="1"/>
</dbReference>
<evidence type="ECO:0000256" key="8">
    <source>
        <dbReference type="ARBA" id="ARBA00022741"/>
    </source>
</evidence>
<evidence type="ECO:0000313" key="25">
    <source>
        <dbReference type="Proteomes" id="UP001054252"/>
    </source>
</evidence>
<dbReference type="PANTHER" id="PTHR47976:SF105">
    <property type="entry name" value="RECEPTOR-LIKE SERINE_THREONINE-PROTEIN KINASE"/>
    <property type="match status" value="1"/>
</dbReference>
<feature type="domain" description="Protein kinase" evidence="22">
    <location>
        <begin position="525"/>
        <end position="795"/>
    </location>
</feature>
<evidence type="ECO:0000256" key="11">
    <source>
        <dbReference type="ARBA" id="ARBA00022989"/>
    </source>
</evidence>
<evidence type="ECO:0000256" key="7">
    <source>
        <dbReference type="ARBA" id="ARBA00022734"/>
    </source>
</evidence>
<evidence type="ECO:0000313" key="24">
    <source>
        <dbReference type="EMBL" id="GKV38821.1"/>
    </source>
</evidence>
<evidence type="ECO:0000256" key="21">
    <source>
        <dbReference type="SAM" id="SignalP"/>
    </source>
</evidence>
<feature type="domain" description="Bulb-type lectin" evidence="23">
    <location>
        <begin position="29"/>
        <end position="151"/>
    </location>
</feature>
<dbReference type="PROSITE" id="PS50927">
    <property type="entry name" value="BULB_LECTIN"/>
    <property type="match status" value="1"/>
</dbReference>
<dbReference type="InterPro" id="IPR017441">
    <property type="entry name" value="Protein_kinase_ATP_BS"/>
</dbReference>
<sequence>MISSLGNPLLILLVISSIFVLPAAGQGNPSVSVGDSLLANDDNLTWQSPSVDFAFGFRQVPDEQDRFLLAIWFDKIQNKTIVWSANVTVEKGSWVELTNDGLVLRAPSGVEQWRSNIKGDGGTGVSNASMLDNGNFVIKNRNSGNLWESFKDPTDTLLPGQVLRNDSMLSSALSPTSYKRGKFQLRFSSGSLVLNQIDVFNKKPFNHYFNITNGVSLIFNESGYIQIEDSSGNKTNIAPTTAAPGKDSYYRATLDFDGVFTLYSHSKISNGDEDWSSWWHALNGQGKDICSSFWNAPDLGSGPCGYNSICHTDQNGRAICECPLGFSFLDVKNPHYGCRPDYQSYPGDCNEDGSTTKDYRLDFKSMRFVDWPASDYETLNRVNETDCWKSCLLDCTCAVAILEEPELSNGIGRCWKKKLPLSNGRKDNENINRKVLIKTLISNESFNPASTPNPDKEKQNQPVLILAVLLGTSAFFNIFTVAVFSLILFFFYQRKLQELSRIGTKGENEMNLHSFTYNELEEATKGFKEELGKGASGTVYKGELSRTYVAVKKLDNILQEREKEFKTEVNVIGQTHHRNLVRLLGYCDEAEHQLLVFELMQNGSLASFLFGALRPSWQQRLQIASGIARGLRYLHEECSTQIIHCDIKPQNILLDDSFTAKISDFGLAKLLMNSKSRTLTGIRGTKGYVAPEWFRSVPVTVKVDVYSFGVMLLEIVCCRRCVRFEMEEAAILTEWAYDCYIEGMLDKLVENDEEARNNMGRVETLVKVAMWCVQEEPSQRPSMRAVTMMLEGAVLVPAPPCPFPYSSKSHHSLT</sequence>
<evidence type="ECO:0000259" key="23">
    <source>
        <dbReference type="PROSITE" id="PS50927"/>
    </source>
</evidence>
<dbReference type="SUPFAM" id="SSF56112">
    <property type="entry name" value="Protein kinase-like (PK-like)"/>
    <property type="match status" value="1"/>
</dbReference>
<evidence type="ECO:0000256" key="17">
    <source>
        <dbReference type="ARBA" id="ARBA00048679"/>
    </source>
</evidence>
<dbReference type="Gene3D" id="2.90.10.10">
    <property type="entry name" value="Bulb-type lectin domain"/>
    <property type="match status" value="2"/>
</dbReference>
<evidence type="ECO:0000256" key="5">
    <source>
        <dbReference type="ARBA" id="ARBA00022692"/>
    </source>
</evidence>
<dbReference type="GO" id="GO:0030246">
    <property type="term" value="F:carbohydrate binding"/>
    <property type="evidence" value="ECO:0007669"/>
    <property type="project" value="UniProtKB-KW"/>
</dbReference>
<evidence type="ECO:0000256" key="15">
    <source>
        <dbReference type="ARBA" id="ARBA00023180"/>
    </source>
</evidence>
<evidence type="ECO:0000256" key="18">
    <source>
        <dbReference type="PIRNR" id="PIRNR000641"/>
    </source>
</evidence>
<dbReference type="Pfam" id="PF00069">
    <property type="entry name" value="Pkinase"/>
    <property type="match status" value="1"/>
</dbReference>
<keyword evidence="6 21" id="KW-0732">Signal</keyword>
<dbReference type="PROSITE" id="PS00107">
    <property type="entry name" value="PROTEIN_KINASE_ATP"/>
    <property type="match status" value="1"/>
</dbReference>
<dbReference type="Gene3D" id="3.30.200.20">
    <property type="entry name" value="Phosphorylase Kinase, domain 1"/>
    <property type="match status" value="1"/>
</dbReference>
<evidence type="ECO:0000256" key="16">
    <source>
        <dbReference type="ARBA" id="ARBA00047899"/>
    </source>
</evidence>
<feature type="signal peptide" evidence="21">
    <location>
        <begin position="1"/>
        <end position="25"/>
    </location>
</feature>
<keyword evidence="14" id="KW-0675">Receptor</keyword>
<dbReference type="PANTHER" id="PTHR47976">
    <property type="entry name" value="G-TYPE LECTIN S-RECEPTOR-LIKE SERINE/THREONINE-PROTEIN KINASE SD2-5"/>
    <property type="match status" value="1"/>
</dbReference>
<dbReference type="InterPro" id="IPR011009">
    <property type="entry name" value="Kinase-like_dom_sf"/>
</dbReference>
<comment type="caution">
    <text evidence="24">The sequence shown here is derived from an EMBL/GenBank/DDBJ whole genome shotgun (WGS) entry which is preliminary data.</text>
</comment>
<evidence type="ECO:0000256" key="10">
    <source>
        <dbReference type="ARBA" id="ARBA00022840"/>
    </source>
</evidence>
<evidence type="ECO:0000256" key="12">
    <source>
        <dbReference type="ARBA" id="ARBA00023136"/>
    </source>
</evidence>
<name>A0AAV5LN33_9ROSI</name>
<proteinExistence type="inferred from homology"/>
<dbReference type="GO" id="GO:0004674">
    <property type="term" value="F:protein serine/threonine kinase activity"/>
    <property type="evidence" value="ECO:0007669"/>
    <property type="project" value="UniProtKB-KW"/>
</dbReference>
<organism evidence="24 25">
    <name type="scientific">Rubroshorea leprosula</name>
    <dbReference type="NCBI Taxonomy" id="152421"/>
    <lineage>
        <taxon>Eukaryota</taxon>
        <taxon>Viridiplantae</taxon>
        <taxon>Streptophyta</taxon>
        <taxon>Embryophyta</taxon>
        <taxon>Tracheophyta</taxon>
        <taxon>Spermatophyta</taxon>
        <taxon>Magnoliopsida</taxon>
        <taxon>eudicotyledons</taxon>
        <taxon>Gunneridae</taxon>
        <taxon>Pentapetalae</taxon>
        <taxon>rosids</taxon>
        <taxon>malvids</taxon>
        <taxon>Malvales</taxon>
        <taxon>Dipterocarpaceae</taxon>
        <taxon>Rubroshorea</taxon>
    </lineage>
</organism>
<dbReference type="PROSITE" id="PS00108">
    <property type="entry name" value="PROTEIN_KINASE_ST"/>
    <property type="match status" value="1"/>
</dbReference>
<comment type="catalytic activity">
    <reaction evidence="16 18">
        <text>L-threonyl-[protein] + ATP = O-phospho-L-threonyl-[protein] + ADP + H(+)</text>
        <dbReference type="Rhea" id="RHEA:46608"/>
        <dbReference type="Rhea" id="RHEA-COMP:11060"/>
        <dbReference type="Rhea" id="RHEA-COMP:11605"/>
        <dbReference type="ChEBI" id="CHEBI:15378"/>
        <dbReference type="ChEBI" id="CHEBI:30013"/>
        <dbReference type="ChEBI" id="CHEBI:30616"/>
        <dbReference type="ChEBI" id="CHEBI:61977"/>
        <dbReference type="ChEBI" id="CHEBI:456216"/>
        <dbReference type="EC" id="2.7.11.1"/>
    </reaction>
</comment>
<feature type="transmembrane region" description="Helical" evidence="20">
    <location>
        <begin position="463"/>
        <end position="492"/>
    </location>
</feature>
<keyword evidence="13" id="KW-1015">Disulfide bond</keyword>
<dbReference type="GO" id="GO:0016020">
    <property type="term" value="C:membrane"/>
    <property type="evidence" value="ECO:0007669"/>
    <property type="project" value="UniProtKB-SubCell"/>
</dbReference>
<evidence type="ECO:0000256" key="14">
    <source>
        <dbReference type="ARBA" id="ARBA00023170"/>
    </source>
</evidence>
<keyword evidence="8 18" id="KW-0547">Nucleotide-binding</keyword>
<keyword evidence="12 20" id="KW-0472">Membrane</keyword>
<evidence type="ECO:0000256" key="6">
    <source>
        <dbReference type="ARBA" id="ARBA00022729"/>
    </source>
</evidence>
<evidence type="ECO:0000256" key="20">
    <source>
        <dbReference type="SAM" id="Phobius"/>
    </source>
</evidence>
<feature type="binding site" evidence="19">
    <location>
        <position position="553"/>
    </location>
    <ligand>
        <name>ATP</name>
        <dbReference type="ChEBI" id="CHEBI:30616"/>
    </ligand>
</feature>
<protein>
    <recommendedName>
        <fullName evidence="18">Receptor-like serine/threonine-protein kinase</fullName>
        <ecNumber evidence="18">2.7.11.1</ecNumber>
    </recommendedName>
</protein>
<dbReference type="PROSITE" id="PS50011">
    <property type="entry name" value="PROTEIN_KINASE_DOM"/>
    <property type="match status" value="1"/>
</dbReference>
<evidence type="ECO:0000256" key="13">
    <source>
        <dbReference type="ARBA" id="ARBA00023157"/>
    </source>
</evidence>
<dbReference type="EC" id="2.7.11.1" evidence="18"/>
<reference evidence="24 25" key="1">
    <citation type="journal article" date="2021" name="Commun. Biol.">
        <title>The genome of Shorea leprosula (Dipterocarpaceae) highlights the ecological relevance of drought in aseasonal tropical rainforests.</title>
        <authorList>
            <person name="Ng K.K.S."/>
            <person name="Kobayashi M.J."/>
            <person name="Fawcett J.A."/>
            <person name="Hatakeyama M."/>
            <person name="Paape T."/>
            <person name="Ng C.H."/>
            <person name="Ang C.C."/>
            <person name="Tnah L.H."/>
            <person name="Lee C.T."/>
            <person name="Nishiyama T."/>
            <person name="Sese J."/>
            <person name="O'Brien M.J."/>
            <person name="Copetti D."/>
            <person name="Mohd Noor M.I."/>
            <person name="Ong R.C."/>
            <person name="Putra M."/>
            <person name="Sireger I.Z."/>
            <person name="Indrioko S."/>
            <person name="Kosugi Y."/>
            <person name="Izuno A."/>
            <person name="Isagi Y."/>
            <person name="Lee S.L."/>
            <person name="Shimizu K.K."/>
        </authorList>
    </citation>
    <scope>NUCLEOTIDE SEQUENCE [LARGE SCALE GENOMIC DNA]</scope>
    <source>
        <strain evidence="24">214</strain>
    </source>
</reference>
<evidence type="ECO:0000256" key="2">
    <source>
        <dbReference type="ARBA" id="ARBA00022527"/>
    </source>
</evidence>
<evidence type="ECO:0000256" key="4">
    <source>
        <dbReference type="ARBA" id="ARBA00022679"/>
    </source>
</evidence>
<comment type="catalytic activity">
    <reaction evidence="17 18">
        <text>L-seryl-[protein] + ATP = O-phospho-L-seryl-[protein] + ADP + H(+)</text>
        <dbReference type="Rhea" id="RHEA:17989"/>
        <dbReference type="Rhea" id="RHEA-COMP:9863"/>
        <dbReference type="Rhea" id="RHEA-COMP:11604"/>
        <dbReference type="ChEBI" id="CHEBI:15378"/>
        <dbReference type="ChEBI" id="CHEBI:29999"/>
        <dbReference type="ChEBI" id="CHEBI:30616"/>
        <dbReference type="ChEBI" id="CHEBI:83421"/>
        <dbReference type="ChEBI" id="CHEBI:456216"/>
        <dbReference type="EC" id="2.7.11.1"/>
    </reaction>
</comment>
<dbReference type="InterPro" id="IPR008271">
    <property type="entry name" value="Ser/Thr_kinase_AS"/>
</dbReference>
<keyword evidence="7" id="KW-0430">Lectin</keyword>
<dbReference type="FunFam" id="2.90.10.10:FF:000013">
    <property type="entry name" value="G-type lectin S-receptor-like serine/threonine-protein kinase LECRK1"/>
    <property type="match status" value="1"/>
</dbReference>
<dbReference type="SUPFAM" id="SSF51110">
    <property type="entry name" value="alpha-D-mannose-specific plant lectins"/>
    <property type="match status" value="1"/>
</dbReference>
<dbReference type="Proteomes" id="UP001054252">
    <property type="component" value="Unassembled WGS sequence"/>
</dbReference>
<dbReference type="EMBL" id="BPVZ01000130">
    <property type="protein sequence ID" value="GKV38821.1"/>
    <property type="molecule type" value="Genomic_DNA"/>
</dbReference>
<keyword evidence="3" id="KW-0245">EGF-like domain</keyword>
<dbReference type="Gene3D" id="1.10.510.10">
    <property type="entry name" value="Transferase(Phosphotransferase) domain 1"/>
    <property type="match status" value="1"/>
</dbReference>
<keyword evidence="15" id="KW-0325">Glycoprotein</keyword>
<evidence type="ECO:0000256" key="3">
    <source>
        <dbReference type="ARBA" id="ARBA00022536"/>
    </source>
</evidence>
<evidence type="ECO:0000256" key="9">
    <source>
        <dbReference type="ARBA" id="ARBA00022777"/>
    </source>
</evidence>
<keyword evidence="4 18" id="KW-0808">Transferase</keyword>
<keyword evidence="11 20" id="KW-1133">Transmembrane helix</keyword>
<dbReference type="InterPro" id="IPR001480">
    <property type="entry name" value="Bulb-type_lectin_dom"/>
</dbReference>
<keyword evidence="5 20" id="KW-0812">Transmembrane</keyword>
<dbReference type="GO" id="GO:0005524">
    <property type="term" value="F:ATP binding"/>
    <property type="evidence" value="ECO:0007669"/>
    <property type="project" value="UniProtKB-UniRule"/>
</dbReference>
<keyword evidence="25" id="KW-1185">Reference proteome</keyword>